<organism evidence="2 3">
    <name type="scientific">Volvox reticuliferus</name>
    <dbReference type="NCBI Taxonomy" id="1737510"/>
    <lineage>
        <taxon>Eukaryota</taxon>
        <taxon>Viridiplantae</taxon>
        <taxon>Chlorophyta</taxon>
        <taxon>core chlorophytes</taxon>
        <taxon>Chlorophyceae</taxon>
        <taxon>CS clade</taxon>
        <taxon>Chlamydomonadales</taxon>
        <taxon>Volvocaceae</taxon>
        <taxon>Volvox</taxon>
    </lineage>
</organism>
<dbReference type="Proteomes" id="UP000747110">
    <property type="component" value="Unassembled WGS sequence"/>
</dbReference>
<protein>
    <submittedName>
        <fullName evidence="2">Uncharacterized protein</fullName>
    </submittedName>
</protein>
<gene>
    <name evidence="2" type="ORF">Vretifemale_2703</name>
</gene>
<evidence type="ECO:0000256" key="1">
    <source>
        <dbReference type="SAM" id="MobiDB-lite"/>
    </source>
</evidence>
<reference evidence="2" key="1">
    <citation type="journal article" date="2021" name="Proc. Natl. Acad. Sci. U.S.A.">
        <title>Three genomes in the algal genus Volvox reveal the fate of a haploid sex-determining region after a transition to homothallism.</title>
        <authorList>
            <person name="Yamamoto K."/>
            <person name="Hamaji T."/>
            <person name="Kawai-Toyooka H."/>
            <person name="Matsuzaki R."/>
            <person name="Takahashi F."/>
            <person name="Nishimura Y."/>
            <person name="Kawachi M."/>
            <person name="Noguchi H."/>
            <person name="Minakuchi Y."/>
            <person name="Umen J.G."/>
            <person name="Toyoda A."/>
            <person name="Nozaki H."/>
        </authorList>
    </citation>
    <scope>NUCLEOTIDE SEQUENCE</scope>
    <source>
        <strain evidence="2">NIES-3786</strain>
    </source>
</reference>
<keyword evidence="3" id="KW-1185">Reference proteome</keyword>
<dbReference type="EMBL" id="BNCP01000004">
    <property type="protein sequence ID" value="GIL72344.1"/>
    <property type="molecule type" value="Genomic_DNA"/>
</dbReference>
<feature type="non-terminal residue" evidence="2">
    <location>
        <position position="152"/>
    </location>
</feature>
<feature type="region of interest" description="Disordered" evidence="1">
    <location>
        <begin position="1"/>
        <end position="104"/>
    </location>
</feature>
<feature type="compositionally biased region" description="Low complexity" evidence="1">
    <location>
        <begin position="43"/>
        <end position="64"/>
    </location>
</feature>
<accession>A0A8J4C0V9</accession>
<comment type="caution">
    <text evidence="2">The sequence shown here is derived from an EMBL/GenBank/DDBJ whole genome shotgun (WGS) entry which is preliminary data.</text>
</comment>
<evidence type="ECO:0000313" key="3">
    <source>
        <dbReference type="Proteomes" id="UP000747110"/>
    </source>
</evidence>
<name>A0A8J4C0V9_9CHLO</name>
<dbReference type="AlphaFoldDB" id="A0A8J4C0V9"/>
<sequence length="152" mass="16697">PKIHSPPSYLASMVLTSTDRRSSSGRCRCRYSRANSRWPRILPPLNSSSPPPTTSSYPATATALVPGTVPARTTAPLDSSAAPESWRSTNKIENQADREKGEGSAAAFLKRGRVAMWVKDKQDETAINELHIIGHTRTAFTKVPDETLHERE</sequence>
<evidence type="ECO:0000313" key="2">
    <source>
        <dbReference type="EMBL" id="GIL72344.1"/>
    </source>
</evidence>
<feature type="non-terminal residue" evidence="2">
    <location>
        <position position="1"/>
    </location>
</feature>
<proteinExistence type="predicted"/>